<dbReference type="AlphaFoldDB" id="A0A249MVI0"/>
<reference evidence="2 3" key="1">
    <citation type="submission" date="2017-08" db="EMBL/GenBank/DDBJ databases">
        <title>Whole Genome Sequence of Sphingobium hydrophobicum C1: Insights into Adaption to the Electronic-waste Contaminated Sediment.</title>
        <authorList>
            <person name="Song D."/>
            <person name="Chen X."/>
            <person name="Xu M."/>
        </authorList>
    </citation>
    <scope>NUCLEOTIDE SEQUENCE [LARGE SCALE GENOMIC DNA]</scope>
    <source>
        <strain evidence="2 3">C1</strain>
    </source>
</reference>
<feature type="region of interest" description="Disordered" evidence="1">
    <location>
        <begin position="223"/>
        <end position="267"/>
    </location>
</feature>
<name>A0A249MVI0_SPHXE</name>
<dbReference type="KEGG" id="shyd:CJD35_13700"/>
<dbReference type="Proteomes" id="UP000217141">
    <property type="component" value="Chromosome I"/>
</dbReference>
<sequence>MAEPYNYAGVLGQAQQLVPNLLDQEIQRSLGRAQVDQAQAQTAMFRQKMQNDLVATRQEQEYSDEVQAALESGDQRRISALIARFPQYKDALKASWDQMDDLQQRSEMRQAAGIWSALNAGDTTSAIKQLEGRITADRQAGQDTADDEEQLALLKSGDPKAVNSVKGKLGLFMASVVPDKFASVVEQLGTGNEGARKGQVVGRAIGHYDENGNWVTDYRDPEPGFTLSEGQTRFEPGTVGGGSSGGSSRGERNGNPGNIKDGPWAQAQPGYIGSDGTFAKFAPGAGAAAQERLLAENYVAKGFDTPAKIVNRYAPAGENSGASMSNYIGYISRKLGIGANDQITQAQVPALAQAMREFETGNTGGGGAVAVASVPKGPGNQARQMTQQEVQAAGLDPAQSWYMQANGIPTAIKGGGQQANGAYSQSALDAFDRAIDTATRLKTHPGLSAAVGVKGLTGGFLGGWVVPGTDAADFGAELDAMKAQVFLPMVQSMKGMGALSNAEGEKLTAAIGALSTKQSEKQFGLSLDRIIKDLRTYKQRGMGGAQSSGAPVKVRSIQEARKLAPGTVFIDPNGVRRVR</sequence>
<evidence type="ECO:0000313" key="3">
    <source>
        <dbReference type="Proteomes" id="UP000217141"/>
    </source>
</evidence>
<organism evidence="2 3">
    <name type="scientific">Sphingobium xenophagum</name>
    <dbReference type="NCBI Taxonomy" id="121428"/>
    <lineage>
        <taxon>Bacteria</taxon>
        <taxon>Pseudomonadati</taxon>
        <taxon>Pseudomonadota</taxon>
        <taxon>Alphaproteobacteria</taxon>
        <taxon>Sphingomonadales</taxon>
        <taxon>Sphingomonadaceae</taxon>
        <taxon>Sphingobium</taxon>
    </lineage>
</organism>
<evidence type="ECO:0000313" key="2">
    <source>
        <dbReference type="EMBL" id="ASY45370.1"/>
    </source>
</evidence>
<accession>A0A249MVI0</accession>
<feature type="compositionally biased region" description="Gly residues" evidence="1">
    <location>
        <begin position="238"/>
        <end position="248"/>
    </location>
</feature>
<proteinExistence type="predicted"/>
<dbReference type="EMBL" id="CP022745">
    <property type="protein sequence ID" value="ASY45370.1"/>
    <property type="molecule type" value="Genomic_DNA"/>
</dbReference>
<gene>
    <name evidence="2" type="ORF">CJD35_13700</name>
</gene>
<dbReference type="RefSeq" id="WP_095687152.1">
    <property type="nucleotide sequence ID" value="NZ_CP022745.1"/>
</dbReference>
<evidence type="ECO:0000256" key="1">
    <source>
        <dbReference type="SAM" id="MobiDB-lite"/>
    </source>
</evidence>
<protein>
    <submittedName>
        <fullName evidence="2">Uncharacterized protein</fullName>
    </submittedName>
</protein>